<dbReference type="PROSITE" id="PS50250">
    <property type="entry name" value="PCI"/>
    <property type="match status" value="1"/>
</dbReference>
<accession>A0A1Y2F1Q4</accession>
<comment type="caution">
    <text evidence="5">The sequence shown here is derived from an EMBL/GenBank/DDBJ whole genome shotgun (WGS) entry which is preliminary data.</text>
</comment>
<dbReference type="SUPFAM" id="SSF46785">
    <property type="entry name" value="Winged helix' DNA-binding domain"/>
    <property type="match status" value="1"/>
</dbReference>
<feature type="region of interest" description="Disordered" evidence="3">
    <location>
        <begin position="425"/>
        <end position="456"/>
    </location>
</feature>
<evidence type="ECO:0000256" key="3">
    <source>
        <dbReference type="SAM" id="MobiDB-lite"/>
    </source>
</evidence>
<evidence type="ECO:0000313" key="5">
    <source>
        <dbReference type="EMBL" id="ORY77799.1"/>
    </source>
</evidence>
<gene>
    <name evidence="5" type="ORF">BCR37DRAFT_382703</name>
</gene>
<evidence type="ECO:0000256" key="2">
    <source>
        <dbReference type="ARBA" id="ARBA00022942"/>
    </source>
</evidence>
<reference evidence="5 6" key="1">
    <citation type="submission" date="2016-07" db="EMBL/GenBank/DDBJ databases">
        <title>Pervasive Adenine N6-methylation of Active Genes in Fungi.</title>
        <authorList>
            <consortium name="DOE Joint Genome Institute"/>
            <person name="Mondo S.J."/>
            <person name="Dannebaum R.O."/>
            <person name="Kuo R.C."/>
            <person name="Labutti K."/>
            <person name="Haridas S."/>
            <person name="Kuo A."/>
            <person name="Salamov A."/>
            <person name="Ahrendt S.R."/>
            <person name="Lipzen A."/>
            <person name="Sullivan W."/>
            <person name="Andreopoulos W.B."/>
            <person name="Clum A."/>
            <person name="Lindquist E."/>
            <person name="Daum C."/>
            <person name="Ramamoorthy G.K."/>
            <person name="Gryganskyi A."/>
            <person name="Culley D."/>
            <person name="Magnuson J.K."/>
            <person name="James T.Y."/>
            <person name="O'Malley M.A."/>
            <person name="Stajich J.E."/>
            <person name="Spatafora J.W."/>
            <person name="Visel A."/>
            <person name="Grigoriev I.V."/>
        </authorList>
    </citation>
    <scope>NUCLEOTIDE SEQUENCE [LARGE SCALE GENOMIC DNA]</scope>
    <source>
        <strain evidence="5 6">12-1054</strain>
    </source>
</reference>
<dbReference type="GeneID" id="63786534"/>
<dbReference type="Proteomes" id="UP000193685">
    <property type="component" value="Unassembled WGS sequence"/>
</dbReference>
<dbReference type="PANTHER" id="PTHR10678">
    <property type="entry name" value="26S PROTEASOME NON-ATPASE REGULATORY SUBUNIT 11/COP9 SIGNALOSOME COMPLEX SUBUNIT 2"/>
    <property type="match status" value="1"/>
</dbReference>
<evidence type="ECO:0000259" key="4">
    <source>
        <dbReference type="PROSITE" id="PS50250"/>
    </source>
</evidence>
<dbReference type="EMBL" id="MCFI01000019">
    <property type="protein sequence ID" value="ORY77799.1"/>
    <property type="molecule type" value="Genomic_DNA"/>
</dbReference>
<comment type="similarity">
    <text evidence="1">Belongs to the proteasome subunit S9 family.</text>
</comment>
<dbReference type="InterPro" id="IPR000717">
    <property type="entry name" value="PCI_dom"/>
</dbReference>
<dbReference type="Pfam" id="PF18055">
    <property type="entry name" value="RPN6_N"/>
    <property type="match status" value="1"/>
</dbReference>
<dbReference type="STRING" id="56484.A0A1Y2F1Q4"/>
<dbReference type="InterPro" id="IPR040773">
    <property type="entry name" value="Rpn6_N"/>
</dbReference>
<evidence type="ECO:0000256" key="1">
    <source>
        <dbReference type="ARBA" id="ARBA00007454"/>
    </source>
</evidence>
<name>A0A1Y2F1Q4_PROLT</name>
<dbReference type="GO" id="GO:0000502">
    <property type="term" value="C:proteasome complex"/>
    <property type="evidence" value="ECO:0007669"/>
    <property type="project" value="UniProtKB-KW"/>
</dbReference>
<dbReference type="SMART" id="SM00088">
    <property type="entry name" value="PINT"/>
    <property type="match status" value="1"/>
</dbReference>
<dbReference type="SMART" id="SM00753">
    <property type="entry name" value="PAM"/>
    <property type="match status" value="1"/>
</dbReference>
<dbReference type="Pfam" id="PF01399">
    <property type="entry name" value="PCI"/>
    <property type="match status" value="1"/>
</dbReference>
<keyword evidence="6" id="KW-1185">Reference proteome</keyword>
<protein>
    <submittedName>
        <fullName evidence="5">Proteasome regulatory particle subunit</fullName>
    </submittedName>
</protein>
<dbReference type="OMA" id="ESKIYHA"/>
<dbReference type="InterPro" id="IPR036390">
    <property type="entry name" value="WH_DNA-bd_sf"/>
</dbReference>
<evidence type="ECO:0000313" key="6">
    <source>
        <dbReference type="Proteomes" id="UP000193685"/>
    </source>
</evidence>
<dbReference type="Pfam" id="PF18503">
    <property type="entry name" value="RPN6_C_helix"/>
    <property type="match status" value="1"/>
</dbReference>
<dbReference type="InterPro" id="IPR050871">
    <property type="entry name" value="26S_Proteasome/COP9_Components"/>
</dbReference>
<dbReference type="OrthoDB" id="1418352at2759"/>
<dbReference type="InterPro" id="IPR040780">
    <property type="entry name" value="Rpn6_C_helix"/>
</dbReference>
<feature type="domain" description="PCI" evidence="4">
    <location>
        <begin position="226"/>
        <end position="395"/>
    </location>
</feature>
<proteinExistence type="inferred from homology"/>
<dbReference type="AlphaFoldDB" id="A0A1Y2F1Q4"/>
<keyword evidence="2 5" id="KW-0647">Proteasome</keyword>
<dbReference type="RefSeq" id="XP_040723184.1">
    <property type="nucleotide sequence ID" value="XM_040869935.1"/>
</dbReference>
<feature type="compositionally biased region" description="Basic and acidic residues" evidence="3">
    <location>
        <begin position="425"/>
        <end position="440"/>
    </location>
</feature>
<sequence>MSAERLAEGQAKLQQANDAATEKDYAQAESLYRQILTQPFDNDAELRLHEAGLTGLAKVLQHTNNADALVTLIKESRGFLARFAKSKTAKLMRTLMDALAAIPDSTALQIDVTRDSIHWAQQEKRVFLRQSLETRLVSLLLTSAQYQDALDLIASLLTELKKLDDKLQLVEVHLLESRVHHLLRNLAKSRAALTSAKTAGNSVYCPPGLQAQMDLQSGILHAEEHDYETAYSYFFEALEGFSAQEHHTQAQQTLKYMLLAKIMLNQGDDVQQLLKGKWATQYAGRDLDAIKAVAQAHGNRSLAEFEGALSTFQQELASDAIVRQHFAALYDTLLESNLVKVIEPFSTVEIPHVAKQVGLSPAQVEAKLSQMVLDKVIFGVIDQGTGCLVLHDEPELDQSYEAALETIKQMSTVVDLLYEKAVREASEQDKREAERDKQLKLDAAALAPQTDAEVPA</sequence>
<dbReference type="Gene3D" id="1.25.40.570">
    <property type="match status" value="1"/>
</dbReference>
<organism evidence="5 6">
    <name type="scientific">Protomyces lactucae-debilis</name>
    <dbReference type="NCBI Taxonomy" id="2754530"/>
    <lineage>
        <taxon>Eukaryota</taxon>
        <taxon>Fungi</taxon>
        <taxon>Dikarya</taxon>
        <taxon>Ascomycota</taxon>
        <taxon>Taphrinomycotina</taxon>
        <taxon>Taphrinomycetes</taxon>
        <taxon>Taphrinales</taxon>
        <taxon>Protomycetaceae</taxon>
        <taxon>Protomyces</taxon>
    </lineage>
</organism>